<protein>
    <recommendedName>
        <fullName evidence="3">DUF4595 domain-containing protein</fullName>
    </recommendedName>
</protein>
<gene>
    <name evidence="1" type="ORF">EHT87_12110</name>
</gene>
<dbReference type="EMBL" id="RQJP01000002">
    <property type="protein sequence ID" value="RRB15276.1"/>
    <property type="molecule type" value="Genomic_DNA"/>
</dbReference>
<sequence length="242" mass="28206">MLDTYGHWKLSYDADGKLVKLQSTADPSLIREYVRASNGSGMTIRDYVGGRLTTKTLIILDAKGRCKESFITNYQIDNGKETTSSSRYSYFYNSKNQLEIIRDQDDYQHFESFSYVDGNLETIEFWNHARLGAFHYYYKKPTDPSWQPLIPDKNHMNMLYSSLYDEVDEFQPIYGKFHKSLPVRCEYETKVTYVIIDAIDYKYTFNSSGYITERENTRHTLPESGYVGGAKTMTETFAFGYK</sequence>
<dbReference type="OrthoDB" id="953918at2"/>
<evidence type="ECO:0000313" key="2">
    <source>
        <dbReference type="Proteomes" id="UP000274271"/>
    </source>
</evidence>
<dbReference type="RefSeq" id="WP_124906880.1">
    <property type="nucleotide sequence ID" value="NZ_RQJP01000002.1"/>
</dbReference>
<organism evidence="1 2">
    <name type="scientific">Larkinella knui</name>
    <dbReference type="NCBI Taxonomy" id="2025310"/>
    <lineage>
        <taxon>Bacteria</taxon>
        <taxon>Pseudomonadati</taxon>
        <taxon>Bacteroidota</taxon>
        <taxon>Cytophagia</taxon>
        <taxon>Cytophagales</taxon>
        <taxon>Spirosomataceae</taxon>
        <taxon>Larkinella</taxon>
    </lineage>
</organism>
<dbReference type="AlphaFoldDB" id="A0A3P1CQC6"/>
<name>A0A3P1CQC6_9BACT</name>
<evidence type="ECO:0000313" key="1">
    <source>
        <dbReference type="EMBL" id="RRB15276.1"/>
    </source>
</evidence>
<dbReference type="Proteomes" id="UP000274271">
    <property type="component" value="Unassembled WGS sequence"/>
</dbReference>
<proteinExistence type="predicted"/>
<accession>A0A3P1CQC6</accession>
<evidence type="ECO:0008006" key="3">
    <source>
        <dbReference type="Google" id="ProtNLM"/>
    </source>
</evidence>
<reference evidence="1 2" key="1">
    <citation type="submission" date="2018-11" db="EMBL/GenBank/DDBJ databases">
        <authorList>
            <person name="Zhou Z."/>
            <person name="Wang G."/>
        </authorList>
    </citation>
    <scope>NUCLEOTIDE SEQUENCE [LARGE SCALE GENOMIC DNA]</scope>
    <source>
        <strain evidence="1 2">KCTC42998</strain>
    </source>
</reference>
<comment type="caution">
    <text evidence="1">The sequence shown here is derived from an EMBL/GenBank/DDBJ whole genome shotgun (WGS) entry which is preliminary data.</text>
</comment>
<keyword evidence="2" id="KW-1185">Reference proteome</keyword>